<dbReference type="SMART" id="SM00382">
    <property type="entry name" value="AAA"/>
    <property type="match status" value="2"/>
</dbReference>
<evidence type="ECO:0000256" key="16">
    <source>
        <dbReference type="ARBA" id="ARBA00047640"/>
    </source>
</evidence>
<keyword evidence="5" id="KW-0997">Cell inner membrane</keyword>
<keyword evidence="19" id="KW-1185">Reference proteome</keyword>
<dbReference type="InterPro" id="IPR017871">
    <property type="entry name" value="ABC_transporter-like_CS"/>
</dbReference>
<evidence type="ECO:0000256" key="10">
    <source>
        <dbReference type="ARBA" id="ARBA00022967"/>
    </source>
</evidence>
<evidence type="ECO:0000259" key="17">
    <source>
        <dbReference type="PROSITE" id="PS50893"/>
    </source>
</evidence>
<dbReference type="EC" id="7.4.2.10" evidence="14"/>
<dbReference type="Pfam" id="PF08352">
    <property type="entry name" value="oligo_HPY"/>
    <property type="match status" value="2"/>
</dbReference>
<sequence length="612" mass="67248">MSTMMTAAAHAEMPAVLSVEGLTTSFLVDGGWRPVVRNISFDVMPGETVAIVGESGSGKSVTSLSIMRLLARDQSRVEGRVLVNGRDILALSERDMQAVRGNEVAMIFQEPMTSLNPIFTIGRQISEVLRRHKGMSKAQARAETIRMLDKVRIPNAGARFDEYPHQFSGGMRQRVMIAMALASRPNLLIADEPTTALDVTIQGQILDLIKELQEEEGMSVLFITHDMGVVAEIADRTIVMLRGDVVEQGQTADIFRRGQHSYTRELLAAVPKLGSMHGHAWPLRFPIGDIGSGKAEEPIEVANTVDTRKTPVLSVRNLVTRFPIRSGLLGRQTGAVHAVENISFDLFQGETLSIVGESGCGKSTTGRSITRLVEPKSGEVHLDGYNVLSLDQPGLRAMRRSVQMIFQDPFSSLNPRMTVGATIAEPYLKHRLGSGGEAQGKVADLLRKVGLAPEMTDRYPHEFSGGQRQRIAIARALALNPKVIVADESVSALDVSIKAQVCNLLMDLQEEFNLSFLFISHDMAVVERISHRVAVMYLGEIVEIGPRAAIFDNPQHDYTKKLMAAVPVPDPERRGLRRGTSIDELKSPVRPAGYEPPRREYREVTAGHFVQV</sequence>
<name>A0AAE3U1S1_9HYPH</name>
<evidence type="ECO:0000256" key="3">
    <source>
        <dbReference type="ARBA" id="ARBA00022448"/>
    </source>
</evidence>
<keyword evidence="3" id="KW-0813">Transport</keyword>
<dbReference type="PANTHER" id="PTHR43776">
    <property type="entry name" value="TRANSPORT ATP-BINDING PROTEIN"/>
    <property type="match status" value="1"/>
</dbReference>
<keyword evidence="9 18" id="KW-0067">ATP-binding</keyword>
<evidence type="ECO:0000256" key="6">
    <source>
        <dbReference type="ARBA" id="ARBA00022737"/>
    </source>
</evidence>
<dbReference type="PROSITE" id="PS50893">
    <property type="entry name" value="ABC_TRANSPORTER_2"/>
    <property type="match status" value="2"/>
</dbReference>
<dbReference type="InterPro" id="IPR013563">
    <property type="entry name" value="Oligopep_ABC_C"/>
</dbReference>
<evidence type="ECO:0000256" key="5">
    <source>
        <dbReference type="ARBA" id="ARBA00022519"/>
    </source>
</evidence>
<comment type="similarity">
    <text evidence="13">Belongs to the ABC transporter superfamily. Glutathione importer (TC 3.A.1.5.11) family.</text>
</comment>
<protein>
    <recommendedName>
        <fullName evidence="15">Glutathione import ATP-binding protein GsiA</fullName>
        <ecNumber evidence="14">7.4.2.10</ecNumber>
    </recommendedName>
</protein>
<dbReference type="PROSITE" id="PS00211">
    <property type="entry name" value="ABC_TRANSPORTER_1"/>
    <property type="match status" value="2"/>
</dbReference>
<comment type="caution">
    <text evidence="18">The sequence shown here is derived from an EMBL/GenBank/DDBJ whole genome shotgun (WGS) entry which is preliminary data.</text>
</comment>
<evidence type="ECO:0000313" key="18">
    <source>
        <dbReference type="EMBL" id="MDI7922766.1"/>
    </source>
</evidence>
<evidence type="ECO:0000256" key="7">
    <source>
        <dbReference type="ARBA" id="ARBA00022741"/>
    </source>
</evidence>
<reference evidence="18" key="1">
    <citation type="submission" date="2022-03" db="EMBL/GenBank/DDBJ databases">
        <title>Fererhizobium litorale gen. nov., sp. nov., isolated from sandy sediments of the Sea of Japan seashore.</title>
        <authorList>
            <person name="Romanenko L."/>
            <person name="Kurilenko V."/>
            <person name="Otstavnykh N."/>
            <person name="Svetashev V."/>
            <person name="Tekutyeva L."/>
            <person name="Isaeva M."/>
            <person name="Mikhailov V."/>
        </authorList>
    </citation>
    <scope>NUCLEOTIDE SEQUENCE</scope>
    <source>
        <strain evidence="18">KMM 9576</strain>
    </source>
</reference>
<dbReference type="Pfam" id="PF00005">
    <property type="entry name" value="ABC_tran"/>
    <property type="match status" value="2"/>
</dbReference>
<dbReference type="NCBIfam" id="NF008453">
    <property type="entry name" value="PRK11308.1"/>
    <property type="match status" value="2"/>
</dbReference>
<evidence type="ECO:0000256" key="2">
    <source>
        <dbReference type="ARBA" id="ARBA00011469"/>
    </source>
</evidence>
<keyword evidence="8" id="KW-0378">Hydrolase</keyword>
<dbReference type="GO" id="GO:0055085">
    <property type="term" value="P:transmembrane transport"/>
    <property type="evidence" value="ECO:0007669"/>
    <property type="project" value="UniProtKB-ARBA"/>
</dbReference>
<evidence type="ECO:0000256" key="15">
    <source>
        <dbReference type="ARBA" id="ARBA00041187"/>
    </source>
</evidence>
<keyword evidence="11" id="KW-0472">Membrane</keyword>
<dbReference type="GO" id="GO:0015833">
    <property type="term" value="P:peptide transport"/>
    <property type="evidence" value="ECO:0007669"/>
    <property type="project" value="InterPro"/>
</dbReference>
<dbReference type="Gene3D" id="3.40.50.300">
    <property type="entry name" value="P-loop containing nucleotide triphosphate hydrolases"/>
    <property type="match status" value="2"/>
</dbReference>
<proteinExistence type="inferred from homology"/>
<evidence type="ECO:0000256" key="13">
    <source>
        <dbReference type="ARBA" id="ARBA00038416"/>
    </source>
</evidence>
<comment type="subcellular location">
    <subcellularLocation>
        <location evidence="1">Cell inner membrane</location>
        <topology evidence="1">Peripheral membrane protein</topology>
    </subcellularLocation>
</comment>
<dbReference type="PANTHER" id="PTHR43776:SF15">
    <property type="entry name" value="GLUTATHIONE IMPORT ATP-BINDING PROTEIN GSIA"/>
    <property type="match status" value="1"/>
</dbReference>
<evidence type="ECO:0000256" key="11">
    <source>
        <dbReference type="ARBA" id="ARBA00023136"/>
    </source>
</evidence>
<comment type="subunit">
    <text evidence="2">The complex is composed of two ATP-binding proteins (GsiA), two transmembrane proteins (GsiC and GsiD) and a solute-binding protein (GsiB).</text>
</comment>
<keyword evidence="10" id="KW-1278">Translocase</keyword>
<dbReference type="GO" id="GO:0016887">
    <property type="term" value="F:ATP hydrolysis activity"/>
    <property type="evidence" value="ECO:0007669"/>
    <property type="project" value="InterPro"/>
</dbReference>
<dbReference type="AlphaFoldDB" id="A0AAE3U1S1"/>
<keyword evidence="4" id="KW-1003">Cell membrane</keyword>
<comment type="catalytic activity">
    <reaction evidence="16">
        <text>glutathione(out) + ATP + H2O = glutathione(in) + ADP + phosphate + H(+)</text>
        <dbReference type="Rhea" id="RHEA:29791"/>
        <dbReference type="ChEBI" id="CHEBI:15377"/>
        <dbReference type="ChEBI" id="CHEBI:15378"/>
        <dbReference type="ChEBI" id="CHEBI:30616"/>
        <dbReference type="ChEBI" id="CHEBI:43474"/>
        <dbReference type="ChEBI" id="CHEBI:57925"/>
        <dbReference type="ChEBI" id="CHEBI:456216"/>
        <dbReference type="EC" id="7.4.2.10"/>
    </reaction>
</comment>
<feature type="domain" description="ABC transporter" evidence="17">
    <location>
        <begin position="324"/>
        <end position="563"/>
    </location>
</feature>
<dbReference type="InterPro" id="IPR003439">
    <property type="entry name" value="ABC_transporter-like_ATP-bd"/>
</dbReference>
<dbReference type="CDD" id="cd03257">
    <property type="entry name" value="ABC_NikE_OppD_transporters"/>
    <property type="match status" value="2"/>
</dbReference>
<evidence type="ECO:0000256" key="9">
    <source>
        <dbReference type="ARBA" id="ARBA00022840"/>
    </source>
</evidence>
<dbReference type="InterPro" id="IPR003593">
    <property type="entry name" value="AAA+_ATPase"/>
</dbReference>
<organism evidence="18 19">
    <name type="scientific">Ferirhizobium litorale</name>
    <dbReference type="NCBI Taxonomy" id="2927786"/>
    <lineage>
        <taxon>Bacteria</taxon>
        <taxon>Pseudomonadati</taxon>
        <taxon>Pseudomonadota</taxon>
        <taxon>Alphaproteobacteria</taxon>
        <taxon>Hyphomicrobiales</taxon>
        <taxon>Rhizobiaceae</taxon>
        <taxon>Ferirhizobium</taxon>
    </lineage>
</organism>
<feature type="domain" description="ABC transporter" evidence="17">
    <location>
        <begin position="17"/>
        <end position="267"/>
    </location>
</feature>
<dbReference type="RefSeq" id="WP_311794370.1">
    <property type="nucleotide sequence ID" value="NZ_JALDYZ010000005.1"/>
</dbReference>
<evidence type="ECO:0000256" key="12">
    <source>
        <dbReference type="ARBA" id="ARBA00037530"/>
    </source>
</evidence>
<dbReference type="GO" id="GO:0005524">
    <property type="term" value="F:ATP binding"/>
    <property type="evidence" value="ECO:0007669"/>
    <property type="project" value="UniProtKB-KW"/>
</dbReference>
<evidence type="ECO:0000256" key="14">
    <source>
        <dbReference type="ARBA" id="ARBA00039050"/>
    </source>
</evidence>
<evidence type="ECO:0000256" key="1">
    <source>
        <dbReference type="ARBA" id="ARBA00004417"/>
    </source>
</evidence>
<accession>A0AAE3U1S1</accession>
<evidence type="ECO:0000313" key="19">
    <source>
        <dbReference type="Proteomes" id="UP001161580"/>
    </source>
</evidence>
<dbReference type="NCBIfam" id="NF007739">
    <property type="entry name" value="PRK10419.1"/>
    <property type="match status" value="2"/>
</dbReference>
<keyword evidence="6" id="KW-0677">Repeat</keyword>
<keyword evidence="7" id="KW-0547">Nucleotide-binding</keyword>
<evidence type="ECO:0000256" key="8">
    <source>
        <dbReference type="ARBA" id="ARBA00022801"/>
    </source>
</evidence>
<evidence type="ECO:0000256" key="4">
    <source>
        <dbReference type="ARBA" id="ARBA00022475"/>
    </source>
</evidence>
<dbReference type="Proteomes" id="UP001161580">
    <property type="component" value="Unassembled WGS sequence"/>
</dbReference>
<dbReference type="GO" id="GO:0005886">
    <property type="term" value="C:plasma membrane"/>
    <property type="evidence" value="ECO:0007669"/>
    <property type="project" value="UniProtKB-SubCell"/>
</dbReference>
<dbReference type="InterPro" id="IPR050319">
    <property type="entry name" value="ABC_transp_ATP-bind"/>
</dbReference>
<dbReference type="EMBL" id="JALDYZ010000005">
    <property type="protein sequence ID" value="MDI7922766.1"/>
    <property type="molecule type" value="Genomic_DNA"/>
</dbReference>
<dbReference type="InterPro" id="IPR027417">
    <property type="entry name" value="P-loop_NTPase"/>
</dbReference>
<dbReference type="FunFam" id="3.40.50.300:FF:000016">
    <property type="entry name" value="Oligopeptide ABC transporter ATP-binding component"/>
    <property type="match status" value="2"/>
</dbReference>
<dbReference type="SUPFAM" id="SSF52540">
    <property type="entry name" value="P-loop containing nucleoside triphosphate hydrolases"/>
    <property type="match status" value="2"/>
</dbReference>
<gene>
    <name evidence="18" type="ORF">MRS75_11765</name>
</gene>
<comment type="function">
    <text evidence="12">Part of the ABC transporter complex GsiABCD involved in glutathione import. Responsible for energy coupling to the transport system.</text>
</comment>